<dbReference type="Proteomes" id="UP001497516">
    <property type="component" value="Chromosome 1"/>
</dbReference>
<accession>A0AAV2CNN4</accession>
<organism evidence="2 3">
    <name type="scientific">Linum trigynum</name>
    <dbReference type="NCBI Taxonomy" id="586398"/>
    <lineage>
        <taxon>Eukaryota</taxon>
        <taxon>Viridiplantae</taxon>
        <taxon>Streptophyta</taxon>
        <taxon>Embryophyta</taxon>
        <taxon>Tracheophyta</taxon>
        <taxon>Spermatophyta</taxon>
        <taxon>Magnoliopsida</taxon>
        <taxon>eudicotyledons</taxon>
        <taxon>Gunneridae</taxon>
        <taxon>Pentapetalae</taxon>
        <taxon>rosids</taxon>
        <taxon>fabids</taxon>
        <taxon>Malpighiales</taxon>
        <taxon>Linaceae</taxon>
        <taxon>Linum</taxon>
    </lineage>
</organism>
<name>A0AAV2CNN4_9ROSI</name>
<evidence type="ECO:0000313" key="2">
    <source>
        <dbReference type="EMBL" id="CAL1357651.1"/>
    </source>
</evidence>
<evidence type="ECO:0000313" key="3">
    <source>
        <dbReference type="Proteomes" id="UP001497516"/>
    </source>
</evidence>
<reference evidence="2 3" key="1">
    <citation type="submission" date="2024-04" db="EMBL/GenBank/DDBJ databases">
        <authorList>
            <person name="Fracassetti M."/>
        </authorList>
    </citation>
    <scope>NUCLEOTIDE SEQUENCE [LARGE SCALE GENOMIC DNA]</scope>
</reference>
<keyword evidence="3" id="KW-1185">Reference proteome</keyword>
<proteinExistence type="predicted"/>
<sequence>MFAINFNLKPINLGKQVNRPPHPKPIRVTKIVIPEHDPARSQQREGPVNIGPSRHKPVTRIDLDQIRGHPPLAQIRQGRTGRERERQNHIGHVAIHHVLHELVQQHHVPVDKVDELELLVEPWPPAEVIDADNERVVEAELTCQVGHVDGRRAEEGPDLDDGLGPDLLDEVAEDGAFGAPAFEAPVPERVGDVGRREVVERYQMKIPKFSVQMQRSTRGSLGATSFLERQQANQVEWRRLETKGRASSIRRRYEPTSLSFFCLLFPLHSVSELCFPVRTTAHWSLSSFAQSLYKSHNDDQ</sequence>
<protein>
    <submittedName>
        <fullName evidence="2">Uncharacterized protein</fullName>
    </submittedName>
</protein>
<gene>
    <name evidence="2" type="ORF">LTRI10_LOCUS5264</name>
</gene>
<dbReference type="AlphaFoldDB" id="A0AAV2CNN4"/>
<feature type="region of interest" description="Disordered" evidence="1">
    <location>
        <begin position="35"/>
        <end position="56"/>
    </location>
</feature>
<evidence type="ECO:0000256" key="1">
    <source>
        <dbReference type="SAM" id="MobiDB-lite"/>
    </source>
</evidence>
<dbReference type="EMBL" id="OZ034813">
    <property type="protein sequence ID" value="CAL1357651.1"/>
    <property type="molecule type" value="Genomic_DNA"/>
</dbReference>